<gene>
    <name evidence="1" type="ORF">NBRC111894_313</name>
</gene>
<sequence>MKGLSLPIQVLDQLRAFNTWDTANIIDGLLGIKVRDQAAKITFRFNNFRFERAHPTVKAVYSPEGPPPIMVTS</sequence>
<proteinExistence type="predicted"/>
<accession>A0A4Y1Z6Z0</accession>
<dbReference type="EMBL" id="BEXB01000002">
    <property type="protein sequence ID" value="GAY74759.1"/>
    <property type="molecule type" value="Genomic_DNA"/>
</dbReference>
<dbReference type="Proteomes" id="UP000319716">
    <property type="component" value="Unassembled WGS sequence"/>
</dbReference>
<evidence type="ECO:0000313" key="2">
    <source>
        <dbReference type="Proteomes" id="UP000319716"/>
    </source>
</evidence>
<evidence type="ECO:0000313" key="1">
    <source>
        <dbReference type="EMBL" id="GAY74759.1"/>
    </source>
</evidence>
<name>A0A4Y1Z6Z0_9BACL</name>
<organism evidence="1 2">
    <name type="scientific">Sporolactobacillus inulinus</name>
    <dbReference type="NCBI Taxonomy" id="2078"/>
    <lineage>
        <taxon>Bacteria</taxon>
        <taxon>Bacillati</taxon>
        <taxon>Bacillota</taxon>
        <taxon>Bacilli</taxon>
        <taxon>Bacillales</taxon>
        <taxon>Sporolactobacillaceae</taxon>
        <taxon>Sporolactobacillus</taxon>
    </lineage>
</organism>
<dbReference type="AlphaFoldDB" id="A0A4Y1Z6Z0"/>
<protein>
    <submittedName>
        <fullName evidence="1">Uncharacterized protein</fullName>
    </submittedName>
</protein>
<reference evidence="1 2" key="1">
    <citation type="submission" date="2017-11" db="EMBL/GenBank/DDBJ databases">
        <title>Draft Genome Sequence of Sporolactobacillus inulinus NBRC 111894 Isolated from Koso, a Japanese Sugar-Vegetable Fermented Beverage.</title>
        <authorList>
            <person name="Chiou T.Y."/>
            <person name="Oshima K."/>
            <person name="Suda W."/>
            <person name="Hattori M."/>
            <person name="Takahashi T."/>
        </authorList>
    </citation>
    <scope>NUCLEOTIDE SEQUENCE [LARGE SCALE GENOMIC DNA]</scope>
    <source>
        <strain evidence="1 2">NBRC111894</strain>
    </source>
</reference>
<comment type="caution">
    <text evidence="1">The sequence shown here is derived from an EMBL/GenBank/DDBJ whole genome shotgun (WGS) entry which is preliminary data.</text>
</comment>